<evidence type="ECO:0000313" key="1">
    <source>
        <dbReference type="EMBL" id="SHJ28053.1"/>
    </source>
</evidence>
<organism evidence="1 2">
    <name type="scientific">Dethiosulfatibacter aminovorans DSM 17477</name>
    <dbReference type="NCBI Taxonomy" id="1121476"/>
    <lineage>
        <taxon>Bacteria</taxon>
        <taxon>Bacillati</taxon>
        <taxon>Bacillota</taxon>
        <taxon>Tissierellia</taxon>
        <taxon>Dethiosulfatibacter</taxon>
    </lineage>
</organism>
<gene>
    <name evidence="1" type="ORF">SAMN02745751_02166</name>
</gene>
<reference evidence="1 2" key="1">
    <citation type="submission" date="2016-11" db="EMBL/GenBank/DDBJ databases">
        <authorList>
            <person name="Jaros S."/>
            <person name="Januszkiewicz K."/>
            <person name="Wedrychowicz H."/>
        </authorList>
    </citation>
    <scope>NUCLEOTIDE SEQUENCE [LARGE SCALE GENOMIC DNA]</scope>
    <source>
        <strain evidence="1 2">DSM 17477</strain>
    </source>
</reference>
<protein>
    <submittedName>
        <fullName evidence="1">Uncharacterized protein</fullName>
    </submittedName>
</protein>
<dbReference type="Proteomes" id="UP000184052">
    <property type="component" value="Unassembled WGS sequence"/>
</dbReference>
<keyword evidence="2" id="KW-1185">Reference proteome</keyword>
<dbReference type="RefSeq" id="WP_073049598.1">
    <property type="nucleotide sequence ID" value="NZ_FQZL01000015.1"/>
</dbReference>
<dbReference type="AlphaFoldDB" id="A0A1M6I0R5"/>
<dbReference type="EMBL" id="FQZL01000015">
    <property type="protein sequence ID" value="SHJ28053.1"/>
    <property type="molecule type" value="Genomic_DNA"/>
</dbReference>
<name>A0A1M6I0R5_9FIRM</name>
<sequence>MHCSNLRIFENRTGKKNFEIRTYLESEGIRHSFEELKNIENGYAYYTVYFKGFMDCTKLRKSKYKFESYEIIGNAVRFKVCDNKRSRRCFMKFLVNFENGIRRFEFI</sequence>
<accession>A0A1M6I0R5</accession>
<evidence type="ECO:0000313" key="2">
    <source>
        <dbReference type="Proteomes" id="UP000184052"/>
    </source>
</evidence>
<proteinExistence type="predicted"/>